<dbReference type="EMBL" id="BAABZQ010000001">
    <property type="protein sequence ID" value="GAA6499863.1"/>
    <property type="molecule type" value="Genomic_DNA"/>
</dbReference>
<name>A0ABQ0BTJ1_9FIRM</name>
<keyword evidence="2" id="KW-0521">NADP</keyword>
<dbReference type="InterPro" id="IPR020471">
    <property type="entry name" value="AKR"/>
</dbReference>
<accession>A0ABQ0BTJ1</accession>
<evidence type="ECO:0000259" key="4">
    <source>
        <dbReference type="Pfam" id="PF00248"/>
    </source>
</evidence>
<evidence type="ECO:0000256" key="2">
    <source>
        <dbReference type="ARBA" id="ARBA00022857"/>
    </source>
</evidence>
<dbReference type="PANTHER" id="PTHR43827">
    <property type="entry name" value="2,5-DIKETO-D-GLUCONIC ACID REDUCTASE"/>
    <property type="match status" value="1"/>
</dbReference>
<dbReference type="PIRSF" id="PIRSF000097">
    <property type="entry name" value="AKR"/>
    <property type="match status" value="1"/>
</dbReference>
<evidence type="ECO:0000313" key="5">
    <source>
        <dbReference type="EMBL" id="GAA6499863.1"/>
    </source>
</evidence>
<sequence>MSFNEKIILNDGRQMPLLGLGVYKAVGENEVEQAIADAADAGYRLIDTASVYKNEDGVGRGIKALTIPREELFVTTKIWNTAQRIGDVEDTFNRSLERLGLDYVDLYLIHWPVPGCYTDTWKALEKLQTQGRVKSIGVSNFHIHDLEMLKKVSDVVPAVNQVEFHPLFNQPELLSYCRENNIAVQAYAPLARGAYLHSQLLLEIGRKYQKTTAQIGLRWAVQQGISVIPKSVHKERIRENAEIFDFSLTREEMDAITAMDAHQRTAGIPEDMIPYYKD</sequence>
<dbReference type="SUPFAM" id="SSF51430">
    <property type="entry name" value="NAD(P)-linked oxidoreductase"/>
    <property type="match status" value="1"/>
</dbReference>
<dbReference type="PRINTS" id="PR00069">
    <property type="entry name" value="ALDKETRDTASE"/>
</dbReference>
<dbReference type="InterPro" id="IPR023210">
    <property type="entry name" value="NADP_OxRdtase_dom"/>
</dbReference>
<comment type="caution">
    <text evidence="5">The sequence shown here is derived from an EMBL/GenBank/DDBJ whole genome shotgun (WGS) entry which is preliminary data.</text>
</comment>
<dbReference type="Proteomes" id="UP001600941">
    <property type="component" value="Unassembled WGS sequence"/>
</dbReference>
<evidence type="ECO:0000256" key="1">
    <source>
        <dbReference type="ARBA" id="ARBA00007905"/>
    </source>
</evidence>
<proteinExistence type="inferred from homology"/>
<comment type="similarity">
    <text evidence="1">Belongs to the aldo/keto reductase family.</text>
</comment>
<gene>
    <name evidence="5" type="ORF">K340107D12_26790</name>
</gene>
<dbReference type="PROSITE" id="PS00062">
    <property type="entry name" value="ALDOKETO_REDUCTASE_2"/>
    <property type="match status" value="1"/>
</dbReference>
<feature type="domain" description="NADP-dependent oxidoreductase" evidence="4">
    <location>
        <begin position="23"/>
        <end position="260"/>
    </location>
</feature>
<evidence type="ECO:0000313" key="6">
    <source>
        <dbReference type="Proteomes" id="UP001600941"/>
    </source>
</evidence>
<dbReference type="PROSITE" id="PS00063">
    <property type="entry name" value="ALDOKETO_REDUCTASE_3"/>
    <property type="match status" value="1"/>
</dbReference>
<dbReference type="InterPro" id="IPR018170">
    <property type="entry name" value="Aldo/ket_reductase_CS"/>
</dbReference>
<dbReference type="Pfam" id="PF00248">
    <property type="entry name" value="Aldo_ket_red"/>
    <property type="match status" value="1"/>
</dbReference>
<keyword evidence="6" id="KW-1185">Reference proteome</keyword>
<dbReference type="PANTHER" id="PTHR43827:SF3">
    <property type="entry name" value="NADP-DEPENDENT OXIDOREDUCTASE DOMAIN-CONTAINING PROTEIN"/>
    <property type="match status" value="1"/>
</dbReference>
<dbReference type="CDD" id="cd19071">
    <property type="entry name" value="AKR_AKR1-5-like"/>
    <property type="match status" value="1"/>
</dbReference>
<protein>
    <submittedName>
        <fullName evidence="5">Aldo/keto reductase</fullName>
    </submittedName>
</protein>
<organism evidence="5 6">
    <name type="scientific">Blautia parvula</name>
    <dbReference type="NCBI Taxonomy" id="2877527"/>
    <lineage>
        <taxon>Bacteria</taxon>
        <taxon>Bacillati</taxon>
        <taxon>Bacillota</taxon>
        <taxon>Clostridia</taxon>
        <taxon>Lachnospirales</taxon>
        <taxon>Lachnospiraceae</taxon>
        <taxon>Blautia</taxon>
    </lineage>
</organism>
<reference evidence="5 6" key="1">
    <citation type="submission" date="2024-04" db="EMBL/GenBank/DDBJ databases">
        <title>Defined microbial consortia suppress multidrug-resistant proinflammatory Enterobacteriaceae via ecological control.</title>
        <authorList>
            <person name="Furuichi M."/>
            <person name="Kawaguchi T."/>
            <person name="Pust M."/>
            <person name="Yasuma K."/>
            <person name="Plichta D."/>
            <person name="Hasegawa N."/>
            <person name="Ohya T."/>
            <person name="Bhattarai S."/>
            <person name="Sasajima S."/>
            <person name="Aoto Y."/>
            <person name="Tuganbaev T."/>
            <person name="Yaginuma M."/>
            <person name="Ueda M."/>
            <person name="Okahashi N."/>
            <person name="Amafuji K."/>
            <person name="Kiridooshi Y."/>
            <person name="Sugita K."/>
            <person name="Strazar M."/>
            <person name="Skelly A."/>
            <person name="Suda W."/>
            <person name="Hattori M."/>
            <person name="Nakamoto N."/>
            <person name="Caballero S."/>
            <person name="Norman J."/>
            <person name="Olle B."/>
            <person name="Tanoue T."/>
            <person name="Arita M."/>
            <person name="Bucci V."/>
            <person name="Atarashi K."/>
            <person name="Xavier R."/>
            <person name="Honda K."/>
        </authorList>
    </citation>
    <scope>NUCLEOTIDE SEQUENCE [LARGE SCALE GENOMIC DNA]</scope>
    <source>
        <strain evidence="6">k34-0107-D12</strain>
    </source>
</reference>
<dbReference type="InterPro" id="IPR036812">
    <property type="entry name" value="NAD(P)_OxRdtase_dom_sf"/>
</dbReference>
<dbReference type="RefSeq" id="WP_033142862.1">
    <property type="nucleotide sequence ID" value="NZ_AP031413.1"/>
</dbReference>
<keyword evidence="3" id="KW-0560">Oxidoreductase</keyword>
<dbReference type="Gene3D" id="3.20.20.100">
    <property type="entry name" value="NADP-dependent oxidoreductase domain"/>
    <property type="match status" value="1"/>
</dbReference>
<dbReference type="PROSITE" id="PS00798">
    <property type="entry name" value="ALDOKETO_REDUCTASE_1"/>
    <property type="match status" value="1"/>
</dbReference>
<evidence type="ECO:0000256" key="3">
    <source>
        <dbReference type="ARBA" id="ARBA00023002"/>
    </source>
</evidence>